<evidence type="ECO:0000313" key="14">
    <source>
        <dbReference type="EMBL" id="KAK0152519.1"/>
    </source>
</evidence>
<feature type="region of interest" description="Disordered" evidence="12">
    <location>
        <begin position="321"/>
        <end position="358"/>
    </location>
</feature>
<feature type="compositionally biased region" description="Low complexity" evidence="12">
    <location>
        <begin position="337"/>
        <end position="348"/>
    </location>
</feature>
<dbReference type="SUPFAM" id="SSF57667">
    <property type="entry name" value="beta-beta-alpha zinc fingers"/>
    <property type="match status" value="2"/>
</dbReference>
<gene>
    <name evidence="14" type="primary">ZNF484</name>
    <name evidence="14" type="ORF">N1851_005956</name>
</gene>
<evidence type="ECO:0000259" key="13">
    <source>
        <dbReference type="PROSITE" id="PS50157"/>
    </source>
</evidence>
<dbReference type="FunFam" id="3.30.160.60:FF:002343">
    <property type="entry name" value="Zinc finger protein 33A"/>
    <property type="match status" value="1"/>
</dbReference>
<dbReference type="PANTHER" id="PTHR23226:SF240">
    <property type="entry name" value="GASTRULA ZINC FINGER PROTEIN XLCGF26.1-LIKE-RELATED"/>
    <property type="match status" value="1"/>
</dbReference>
<dbReference type="PROSITE" id="PS00028">
    <property type="entry name" value="ZINC_FINGER_C2H2_1"/>
    <property type="match status" value="3"/>
</dbReference>
<evidence type="ECO:0000256" key="7">
    <source>
        <dbReference type="ARBA" id="ARBA00023015"/>
    </source>
</evidence>
<evidence type="ECO:0000256" key="3">
    <source>
        <dbReference type="ARBA" id="ARBA00022723"/>
    </source>
</evidence>
<dbReference type="GO" id="GO:0000978">
    <property type="term" value="F:RNA polymerase II cis-regulatory region sequence-specific DNA binding"/>
    <property type="evidence" value="ECO:0007669"/>
    <property type="project" value="TreeGrafter"/>
</dbReference>
<dbReference type="PROSITE" id="PS50157">
    <property type="entry name" value="ZINC_FINGER_C2H2_2"/>
    <property type="match status" value="4"/>
</dbReference>
<keyword evidence="8" id="KW-0238">DNA-binding</keyword>
<keyword evidence="7" id="KW-0805">Transcription regulation</keyword>
<keyword evidence="4" id="KW-0677">Repeat</keyword>
<evidence type="ECO:0000256" key="10">
    <source>
        <dbReference type="ARBA" id="ARBA00023242"/>
    </source>
</evidence>
<dbReference type="Proteomes" id="UP001174136">
    <property type="component" value="Unassembled WGS sequence"/>
</dbReference>
<feature type="compositionally biased region" description="Low complexity" evidence="12">
    <location>
        <begin position="231"/>
        <end position="246"/>
    </location>
</feature>
<feature type="domain" description="C2H2-type" evidence="13">
    <location>
        <begin position="392"/>
        <end position="419"/>
    </location>
</feature>
<organism evidence="14 15">
    <name type="scientific">Merluccius polli</name>
    <name type="common">Benguela hake</name>
    <name type="synonym">Merluccius cadenati</name>
    <dbReference type="NCBI Taxonomy" id="89951"/>
    <lineage>
        <taxon>Eukaryota</taxon>
        <taxon>Metazoa</taxon>
        <taxon>Chordata</taxon>
        <taxon>Craniata</taxon>
        <taxon>Vertebrata</taxon>
        <taxon>Euteleostomi</taxon>
        <taxon>Actinopterygii</taxon>
        <taxon>Neopterygii</taxon>
        <taxon>Teleostei</taxon>
        <taxon>Neoteleostei</taxon>
        <taxon>Acanthomorphata</taxon>
        <taxon>Zeiogadaria</taxon>
        <taxon>Gadariae</taxon>
        <taxon>Gadiformes</taxon>
        <taxon>Gadoidei</taxon>
        <taxon>Merlucciidae</taxon>
        <taxon>Merluccius</taxon>
    </lineage>
</organism>
<evidence type="ECO:0000256" key="5">
    <source>
        <dbReference type="ARBA" id="ARBA00022771"/>
    </source>
</evidence>
<evidence type="ECO:0000256" key="9">
    <source>
        <dbReference type="ARBA" id="ARBA00023163"/>
    </source>
</evidence>
<sequence>MSADTSAPDLNFHAQVESVLSQLVKVATAELTKLFESRYQACVGAIAKGERRTEEPPVPPPPPSRPAGPGGPDGKAPSCSVGVQVNASRRGGDAATAAEGPLHLSGRGDCSKGKEEEEDEGEVEEEEEGDDDDDDDDEEEEEEEEEEDRVSTPNTPKEEENSHADCLGILNENQSIVEGDGKTPPCCVTDDDHQSPGSSPSSLAEPKTESETAVGPPFPKEEVRDPKVEPAEPGAAPAPAQPEPQQTNVSTAKGTAYSPSPLDGAAVAPLLPGEAWECVSPAKEDTQNDLQMKLKRTGRPERGLVRPCSVRLVDIEAAAKSPGVPKGVAAARRATGSSSLSSPSSLSPSSPPPKDLRRHQGLHTGHRLCCYTACSNGVWRLQGVVAHTRDGYPCAVCGKNFKRRKILRRHERFHTGEKPYACTRCPKTFALRKSLRRHERFHTGQRPHDCAQCGKSFRLRENLKAHLRFHSGEKPYVCSICGKSFRIARNLEKHNMDQCGFLITSFRKIAGFPAERGRKKTP</sequence>
<dbReference type="FunFam" id="3.30.160.60:FF:000508">
    <property type="entry name" value="Myeloid zinc finger 1"/>
    <property type="match status" value="1"/>
</dbReference>
<keyword evidence="5 11" id="KW-0863">Zinc-finger</keyword>
<dbReference type="EMBL" id="JAOPHQ010000966">
    <property type="protein sequence ID" value="KAK0152519.1"/>
    <property type="molecule type" value="Genomic_DNA"/>
</dbReference>
<protein>
    <submittedName>
        <fullName evidence="14">Zinc finger protein 484</fullName>
    </submittedName>
</protein>
<feature type="compositionally biased region" description="Basic and acidic residues" evidence="12">
    <location>
        <begin position="219"/>
        <end position="230"/>
    </location>
</feature>
<dbReference type="InterPro" id="IPR036236">
    <property type="entry name" value="Znf_C2H2_sf"/>
</dbReference>
<dbReference type="GO" id="GO:0000981">
    <property type="term" value="F:DNA-binding transcription factor activity, RNA polymerase II-specific"/>
    <property type="evidence" value="ECO:0007669"/>
    <property type="project" value="TreeGrafter"/>
</dbReference>
<dbReference type="PANTHER" id="PTHR23226">
    <property type="entry name" value="ZINC FINGER AND SCAN DOMAIN-CONTAINING"/>
    <property type="match status" value="1"/>
</dbReference>
<dbReference type="SMART" id="SM00355">
    <property type="entry name" value="ZnF_C2H2"/>
    <property type="match status" value="4"/>
</dbReference>
<keyword evidence="15" id="KW-1185">Reference proteome</keyword>
<evidence type="ECO:0000256" key="1">
    <source>
        <dbReference type="ARBA" id="ARBA00004123"/>
    </source>
</evidence>
<dbReference type="InterPro" id="IPR013087">
    <property type="entry name" value="Znf_C2H2_type"/>
</dbReference>
<evidence type="ECO:0000256" key="4">
    <source>
        <dbReference type="ARBA" id="ARBA00022737"/>
    </source>
</evidence>
<keyword evidence="6" id="KW-0862">Zinc</keyword>
<comment type="caution">
    <text evidence="14">The sequence shown here is derived from an EMBL/GenBank/DDBJ whole genome shotgun (WGS) entry which is preliminary data.</text>
</comment>
<feature type="domain" description="C2H2-type" evidence="13">
    <location>
        <begin position="476"/>
        <end position="494"/>
    </location>
</feature>
<evidence type="ECO:0000256" key="11">
    <source>
        <dbReference type="PROSITE-ProRule" id="PRU00042"/>
    </source>
</evidence>
<dbReference type="Pfam" id="PF00096">
    <property type="entry name" value="zf-C2H2"/>
    <property type="match status" value="4"/>
</dbReference>
<dbReference type="GO" id="GO:0005634">
    <property type="term" value="C:nucleus"/>
    <property type="evidence" value="ECO:0007669"/>
    <property type="project" value="UniProtKB-SubCell"/>
</dbReference>
<feature type="compositionally biased region" description="Pro residues" evidence="12">
    <location>
        <begin position="56"/>
        <end position="66"/>
    </location>
</feature>
<evidence type="ECO:0000256" key="8">
    <source>
        <dbReference type="ARBA" id="ARBA00023125"/>
    </source>
</evidence>
<evidence type="ECO:0000256" key="12">
    <source>
        <dbReference type="SAM" id="MobiDB-lite"/>
    </source>
</evidence>
<feature type="compositionally biased region" description="Acidic residues" evidence="12">
    <location>
        <begin position="116"/>
        <end position="148"/>
    </location>
</feature>
<dbReference type="FunFam" id="3.30.160.60:FF:000193">
    <property type="entry name" value="Zinc finger protein 300"/>
    <property type="match status" value="1"/>
</dbReference>
<feature type="domain" description="C2H2-type" evidence="13">
    <location>
        <begin position="448"/>
        <end position="475"/>
    </location>
</feature>
<comment type="subcellular location">
    <subcellularLocation>
        <location evidence="1">Nucleus</location>
    </subcellularLocation>
</comment>
<feature type="region of interest" description="Disordered" evidence="12">
    <location>
        <begin position="47"/>
        <end position="267"/>
    </location>
</feature>
<feature type="domain" description="C2H2-type" evidence="13">
    <location>
        <begin position="420"/>
        <end position="447"/>
    </location>
</feature>
<reference evidence="14" key="1">
    <citation type="journal article" date="2023" name="Front. Mar. Sci.">
        <title>A new Merluccius polli reference genome to investigate the effects of global change in West African waters.</title>
        <authorList>
            <person name="Mateo J.L."/>
            <person name="Blanco-Fernandez C."/>
            <person name="Garcia-Vazquez E."/>
            <person name="Machado-Schiaffino G."/>
        </authorList>
    </citation>
    <scope>NUCLEOTIDE SEQUENCE</scope>
    <source>
        <strain evidence="14">C29</strain>
        <tissue evidence="14">Fin</tissue>
    </source>
</reference>
<dbReference type="FunFam" id="3.30.160.60:FF:000688">
    <property type="entry name" value="zinc finger protein 197 isoform X1"/>
    <property type="match status" value="1"/>
</dbReference>
<accession>A0AA47N5A6</accession>
<dbReference type="GO" id="GO:0008270">
    <property type="term" value="F:zinc ion binding"/>
    <property type="evidence" value="ECO:0007669"/>
    <property type="project" value="UniProtKB-KW"/>
</dbReference>
<evidence type="ECO:0000256" key="6">
    <source>
        <dbReference type="ARBA" id="ARBA00022833"/>
    </source>
</evidence>
<dbReference type="Gene3D" id="3.30.160.60">
    <property type="entry name" value="Classic Zinc Finger"/>
    <property type="match status" value="4"/>
</dbReference>
<dbReference type="GO" id="GO:0042802">
    <property type="term" value="F:identical protein binding"/>
    <property type="evidence" value="ECO:0007669"/>
    <property type="project" value="UniProtKB-ARBA"/>
</dbReference>
<keyword evidence="10" id="KW-0539">Nucleus</keyword>
<keyword evidence="3" id="KW-0479">Metal-binding</keyword>
<keyword evidence="9" id="KW-0804">Transcription</keyword>
<proteinExistence type="inferred from homology"/>
<comment type="similarity">
    <text evidence="2">Belongs to the krueppel C2H2-type zinc-finger protein family.</text>
</comment>
<name>A0AA47N5A6_MERPO</name>
<dbReference type="AlphaFoldDB" id="A0AA47N5A6"/>
<evidence type="ECO:0000313" key="15">
    <source>
        <dbReference type="Proteomes" id="UP001174136"/>
    </source>
</evidence>
<evidence type="ECO:0000256" key="2">
    <source>
        <dbReference type="ARBA" id="ARBA00006991"/>
    </source>
</evidence>